<reference evidence="1 2" key="1">
    <citation type="journal article" date="2018" name="Science">
        <title>The opium poppy genome and morphinan production.</title>
        <authorList>
            <person name="Guo L."/>
            <person name="Winzer T."/>
            <person name="Yang X."/>
            <person name="Li Y."/>
            <person name="Ning Z."/>
            <person name="He Z."/>
            <person name="Teodor R."/>
            <person name="Lu Y."/>
            <person name="Bowser T.A."/>
            <person name="Graham I.A."/>
            <person name="Ye K."/>
        </authorList>
    </citation>
    <scope>NUCLEOTIDE SEQUENCE [LARGE SCALE GENOMIC DNA]</scope>
    <source>
        <strain evidence="2">cv. HN1</strain>
        <tissue evidence="1">Leaves</tissue>
    </source>
</reference>
<dbReference type="Proteomes" id="UP000316621">
    <property type="component" value="Chromosome 5"/>
</dbReference>
<evidence type="ECO:0000313" key="1">
    <source>
        <dbReference type="EMBL" id="RZC63523.1"/>
    </source>
</evidence>
<accession>A0A4Y7JR06</accession>
<keyword evidence="2" id="KW-1185">Reference proteome</keyword>
<name>A0A4Y7JR06_PAPSO</name>
<gene>
    <name evidence="1" type="ORF">C5167_025251</name>
</gene>
<protein>
    <submittedName>
        <fullName evidence="1">Uncharacterized protein</fullName>
    </submittedName>
</protein>
<proteinExistence type="predicted"/>
<dbReference type="AlphaFoldDB" id="A0A4Y7JR06"/>
<dbReference type="EMBL" id="CM010719">
    <property type="protein sequence ID" value="RZC63523.1"/>
    <property type="molecule type" value="Genomic_DNA"/>
</dbReference>
<dbReference type="Gramene" id="RZC63523">
    <property type="protein sequence ID" value="RZC63523"/>
    <property type="gene ID" value="C5167_025251"/>
</dbReference>
<organism evidence="1 2">
    <name type="scientific">Papaver somniferum</name>
    <name type="common">Opium poppy</name>
    <dbReference type="NCBI Taxonomy" id="3469"/>
    <lineage>
        <taxon>Eukaryota</taxon>
        <taxon>Viridiplantae</taxon>
        <taxon>Streptophyta</taxon>
        <taxon>Embryophyta</taxon>
        <taxon>Tracheophyta</taxon>
        <taxon>Spermatophyta</taxon>
        <taxon>Magnoliopsida</taxon>
        <taxon>Ranunculales</taxon>
        <taxon>Papaveraceae</taxon>
        <taxon>Papaveroideae</taxon>
        <taxon>Papaver</taxon>
    </lineage>
</organism>
<evidence type="ECO:0000313" key="2">
    <source>
        <dbReference type="Proteomes" id="UP000316621"/>
    </source>
</evidence>
<sequence>MADRYVFWEEMAMQQDESNSHIPRCKVGLWYLSKE</sequence>